<dbReference type="NCBIfam" id="NF004226">
    <property type="entry name" value="PRK05673.1"/>
    <property type="match status" value="1"/>
</dbReference>
<dbReference type="EMBL" id="ACWF01000160">
    <property type="protein sequence ID" value="EHL73132.1"/>
    <property type="molecule type" value="Genomic_DNA"/>
</dbReference>
<dbReference type="InterPro" id="IPR041931">
    <property type="entry name" value="DNA_pol3_alpha_thumb_dom"/>
</dbReference>
<keyword evidence="7" id="KW-0235">DNA replication</keyword>
<dbReference type="PATRIC" id="fig|665952.3.peg.3455"/>
<dbReference type="InterPro" id="IPR011708">
    <property type="entry name" value="DNA_pol3_alpha_NTPase_dom"/>
</dbReference>
<dbReference type="InterPro" id="IPR040982">
    <property type="entry name" value="DNA_pol3_finger"/>
</dbReference>
<evidence type="ECO:0000256" key="3">
    <source>
        <dbReference type="ARBA" id="ARBA00012417"/>
    </source>
</evidence>
<comment type="subcellular location">
    <subcellularLocation>
        <location evidence="1">Cytoplasm</location>
    </subcellularLocation>
</comment>
<evidence type="ECO:0000256" key="7">
    <source>
        <dbReference type="ARBA" id="ARBA00022705"/>
    </source>
</evidence>
<dbReference type="GO" id="GO:0003676">
    <property type="term" value="F:nucleic acid binding"/>
    <property type="evidence" value="ECO:0007669"/>
    <property type="project" value="InterPro"/>
</dbReference>
<keyword evidence="8" id="KW-0239">DNA-directed DNA polymerase</keyword>
<dbReference type="GO" id="GO:0006260">
    <property type="term" value="P:DNA replication"/>
    <property type="evidence" value="ECO:0007669"/>
    <property type="project" value="UniProtKB-KW"/>
</dbReference>
<dbReference type="PANTHER" id="PTHR32294">
    <property type="entry name" value="DNA POLYMERASE III SUBUNIT ALPHA"/>
    <property type="match status" value="1"/>
</dbReference>
<dbReference type="InterPro" id="IPR004013">
    <property type="entry name" value="PHP_dom"/>
</dbReference>
<dbReference type="Pfam" id="PF17657">
    <property type="entry name" value="DNA_pol3_finger"/>
    <property type="match status" value="1"/>
</dbReference>
<gene>
    <name evidence="12" type="ORF">HMPREF1015_00522</name>
</gene>
<organism evidence="12 13">
    <name type="scientific">Bacillus smithii 7_3_47FAA</name>
    <dbReference type="NCBI Taxonomy" id="665952"/>
    <lineage>
        <taxon>Bacteria</taxon>
        <taxon>Bacillati</taxon>
        <taxon>Bacillota</taxon>
        <taxon>Bacilli</taxon>
        <taxon>Bacillales</taxon>
        <taxon>Bacillaceae</taxon>
        <taxon>Bacillus</taxon>
    </lineage>
</organism>
<comment type="similarity">
    <text evidence="2">Belongs to the DNA polymerase type-C family. DnaE subfamily.</text>
</comment>
<dbReference type="RefSeq" id="WP_003355625.1">
    <property type="nucleotide sequence ID" value="NZ_JH414764.1"/>
</dbReference>
<reference evidence="12 13" key="1">
    <citation type="submission" date="2011-09" db="EMBL/GenBank/DDBJ databases">
        <title>The Genome Sequence of Bacillus smithii 7_3_47FAA.</title>
        <authorList>
            <consortium name="The Broad Institute Genome Sequencing Platform"/>
            <person name="Earl A."/>
            <person name="Ward D."/>
            <person name="Feldgarden M."/>
            <person name="Gevers D."/>
            <person name="Daigneault M."/>
            <person name="Strauss J."/>
            <person name="Allen-Vercoe E."/>
            <person name="Young S.K."/>
            <person name="Zeng Q."/>
            <person name="Gargeya S."/>
            <person name="Fitzgerald M."/>
            <person name="Haas B."/>
            <person name="Abouelleil A."/>
            <person name="Alvarado L."/>
            <person name="Arachchi H.M."/>
            <person name="Berlin A."/>
            <person name="Brown A."/>
            <person name="Chapman S.B."/>
            <person name="Chen Z."/>
            <person name="Dunbar C."/>
            <person name="Freedman E."/>
            <person name="Gearin G."/>
            <person name="Goldberg J."/>
            <person name="Griggs A."/>
            <person name="Gujja S."/>
            <person name="Heiman D."/>
            <person name="Howarth C."/>
            <person name="Larson L."/>
            <person name="Lui A."/>
            <person name="MacDonald P.J.P."/>
            <person name="Montmayeur A."/>
            <person name="Murphy C."/>
            <person name="Neiman D."/>
            <person name="Pearson M."/>
            <person name="Priest M."/>
            <person name="Roberts A."/>
            <person name="Saif S."/>
            <person name="Shea T."/>
            <person name="Shenoy N."/>
            <person name="Sisk P."/>
            <person name="Stolte C."/>
            <person name="Sykes S."/>
            <person name="Wortman J."/>
            <person name="Nusbaum C."/>
            <person name="Birren B."/>
        </authorList>
    </citation>
    <scope>NUCLEOTIDE SEQUENCE [LARGE SCALE GENOMIC DNA]</scope>
    <source>
        <strain evidence="12 13">7_3_47FAA</strain>
    </source>
</reference>
<comment type="caution">
    <text evidence="12">The sequence shown here is derived from an EMBL/GenBank/DDBJ whole genome shotgun (WGS) entry which is preliminary data.</text>
</comment>
<dbReference type="Gene3D" id="1.10.150.870">
    <property type="match status" value="1"/>
</dbReference>
<dbReference type="InterPro" id="IPR003141">
    <property type="entry name" value="Pol/His_phosphatase_N"/>
</dbReference>
<dbReference type="CDD" id="cd04485">
    <property type="entry name" value="DnaE_OBF"/>
    <property type="match status" value="1"/>
</dbReference>
<dbReference type="Pfam" id="PF07733">
    <property type="entry name" value="DNA_pol3_alpha"/>
    <property type="match status" value="1"/>
</dbReference>
<dbReference type="AlphaFoldDB" id="G9QQF5"/>
<evidence type="ECO:0000256" key="4">
    <source>
        <dbReference type="ARBA" id="ARBA00019114"/>
    </source>
</evidence>
<dbReference type="SMART" id="SM00481">
    <property type="entry name" value="POLIIIAc"/>
    <property type="match status" value="1"/>
</dbReference>
<sequence>MEKEAGNRSERRDKLLFAHLQIKTGYSLLSSTIMPDKLAEYGKKLGLKALALTDHNVMYAAVPFYKACKANGIKPIIGLTADIQSPIGQGRSFPLVLLAKHNTGYQNLLKISSLIQTKSPQGLPIKWLQAYSKGLFAFTPGMEGEIEQLILNGELEKAGQVARVFKNIFEQESFYFSLQDHLLSQEEEIRAGLTALSKEMGIPCIVTHDVQYLDKGDSFSHECLLAIRDGAKLADENRKTLATDEYDLKPPAEMYKRFSGYPDALENTLKIVEQCTVEIHFHQQLLPKYPLPDNENAKEVLYRLCMQGLEKIGKKEDPHYLERLSYELAVIDKMGFNDYFLIVWDFMKFARSQAILTGPGRGSAAGSLVAYLLEITDIDPLKYGLLFERFLNPERVTMPDIDLDFPDHRRDEVIRYVAKKYGNIHVAQIITFGTLSAKAVIRDIARVFGFQTKELDRISKMLPSRLGLTLLDAYKDSSMLRTWVESDPVHKQIFETALKLEGLPRHASTHAAGVVITEQPLVELIPIQQGHDEMYMTQFTMDILEELGLLKIDFLGLRNLTILERILESIQYSSGEKMDLSEIPLNDRKTFELLGKGQTTGVFQLESEGMRKVLMRLKPSDFEDIVAVNALYRPGPMENIPLYIERKHGLKKIEYPHPDLEGILKQTYGVLIYQEQIMQIASKMAGFSLGEADLLRRAVGKKKKEVLAEERKHFIEGAVRNGYSKETADQIYDLIVRFANYGFNRSHAVAYSKIAYQLAYLKAHYPLYFMAALLTSVIGSEKKIAQYVREAKEMGIQILRPSIQSSQFFFKAEKEGIRFGLAAIKGVGAAAVKEILRARKEKMFEDLFDFCLRVSPQAVNRRTIESLILAGAFDDFGKDRATLLASVDAAIDHAEFMRPDPDENGHFELFADESFFPKPKYTEVEPMPDDMRLKYEKEVLGLYLSSHPVSVHKSLFQKLGVVDIAYLKSQRKKMIIGVYIHEFRVIRTKKGEKMAFLSISDESGEMEAVLFPEIYRKFFGICEKGTVVLMEGTNEERNGNEQFIVSNVYGIEEAEELAARMNQRLYLKITKEKKEKETLQAVYRILKKYKGETAVWVHYEDEHRTIQLLKDRWVNPTEACIAELKTVLGSENVVLKRI</sequence>
<evidence type="ECO:0000256" key="5">
    <source>
        <dbReference type="ARBA" id="ARBA00022679"/>
    </source>
</evidence>
<dbReference type="Gene3D" id="3.20.20.140">
    <property type="entry name" value="Metal-dependent hydrolases"/>
    <property type="match status" value="1"/>
</dbReference>
<evidence type="ECO:0000256" key="9">
    <source>
        <dbReference type="ARBA" id="ARBA00025611"/>
    </source>
</evidence>
<accession>G9QQF5</accession>
<dbReference type="NCBIfam" id="NF005298">
    <property type="entry name" value="PRK06826.1"/>
    <property type="match status" value="1"/>
</dbReference>
<dbReference type="PANTHER" id="PTHR32294:SF0">
    <property type="entry name" value="DNA POLYMERASE III SUBUNIT ALPHA"/>
    <property type="match status" value="1"/>
</dbReference>
<dbReference type="InterPro" id="IPR029460">
    <property type="entry name" value="DNAPol_HHH"/>
</dbReference>
<dbReference type="Proteomes" id="UP000011747">
    <property type="component" value="Unassembled WGS sequence"/>
</dbReference>
<dbReference type="Pfam" id="PF14579">
    <property type="entry name" value="HHH_6"/>
    <property type="match status" value="1"/>
</dbReference>
<dbReference type="Pfam" id="PF02811">
    <property type="entry name" value="PHP"/>
    <property type="match status" value="1"/>
</dbReference>
<dbReference type="NCBIfam" id="TIGR00594">
    <property type="entry name" value="polc"/>
    <property type="match status" value="1"/>
</dbReference>
<dbReference type="InterPro" id="IPR004365">
    <property type="entry name" value="NA-bd_OB_tRNA"/>
</dbReference>
<keyword evidence="13" id="KW-1185">Reference proteome</keyword>
<dbReference type="GO" id="GO:0005737">
    <property type="term" value="C:cytoplasm"/>
    <property type="evidence" value="ECO:0007669"/>
    <property type="project" value="UniProtKB-SubCell"/>
</dbReference>
<dbReference type="Gene3D" id="1.10.10.1600">
    <property type="entry name" value="Bacterial DNA polymerase III alpha subunit, thumb domain"/>
    <property type="match status" value="1"/>
</dbReference>
<evidence type="ECO:0000256" key="8">
    <source>
        <dbReference type="ARBA" id="ARBA00022932"/>
    </source>
</evidence>
<keyword evidence="6" id="KW-0548">Nucleotidyltransferase</keyword>
<proteinExistence type="inferred from homology"/>
<dbReference type="InterPro" id="IPR016195">
    <property type="entry name" value="Pol/histidinol_Pase-like"/>
</dbReference>
<dbReference type="SUPFAM" id="SSF89550">
    <property type="entry name" value="PHP domain-like"/>
    <property type="match status" value="1"/>
</dbReference>
<evidence type="ECO:0000313" key="13">
    <source>
        <dbReference type="Proteomes" id="UP000011747"/>
    </source>
</evidence>
<evidence type="ECO:0000256" key="1">
    <source>
        <dbReference type="ARBA" id="ARBA00004496"/>
    </source>
</evidence>
<dbReference type="SUPFAM" id="SSF50249">
    <property type="entry name" value="Nucleic acid-binding proteins"/>
    <property type="match status" value="1"/>
</dbReference>
<keyword evidence="5" id="KW-0808">Transferase</keyword>
<feature type="domain" description="Polymerase/histidinol phosphatase N-terminal" evidence="11">
    <location>
        <begin position="18"/>
        <end position="85"/>
    </location>
</feature>
<dbReference type="EC" id="2.7.7.7" evidence="3"/>
<evidence type="ECO:0000256" key="6">
    <source>
        <dbReference type="ARBA" id="ARBA00022695"/>
    </source>
</evidence>
<dbReference type="InterPro" id="IPR004805">
    <property type="entry name" value="DnaE2/DnaE/PolC"/>
</dbReference>
<comment type="catalytic activity">
    <reaction evidence="10">
        <text>DNA(n) + a 2'-deoxyribonucleoside 5'-triphosphate = DNA(n+1) + diphosphate</text>
        <dbReference type="Rhea" id="RHEA:22508"/>
        <dbReference type="Rhea" id="RHEA-COMP:17339"/>
        <dbReference type="Rhea" id="RHEA-COMP:17340"/>
        <dbReference type="ChEBI" id="CHEBI:33019"/>
        <dbReference type="ChEBI" id="CHEBI:61560"/>
        <dbReference type="ChEBI" id="CHEBI:173112"/>
        <dbReference type="EC" id="2.7.7.7"/>
    </reaction>
</comment>
<dbReference type="GO" id="GO:0008408">
    <property type="term" value="F:3'-5' exonuclease activity"/>
    <property type="evidence" value="ECO:0007669"/>
    <property type="project" value="InterPro"/>
</dbReference>
<evidence type="ECO:0000256" key="2">
    <source>
        <dbReference type="ARBA" id="ARBA00009496"/>
    </source>
</evidence>
<dbReference type="InterPro" id="IPR012340">
    <property type="entry name" value="NA-bd_OB-fold"/>
</dbReference>
<dbReference type="Pfam" id="PF01336">
    <property type="entry name" value="tRNA_anti-codon"/>
    <property type="match status" value="1"/>
</dbReference>
<evidence type="ECO:0000313" key="12">
    <source>
        <dbReference type="EMBL" id="EHL73132.1"/>
    </source>
</evidence>
<dbReference type="GO" id="GO:0003887">
    <property type="term" value="F:DNA-directed DNA polymerase activity"/>
    <property type="evidence" value="ECO:0007669"/>
    <property type="project" value="UniProtKB-KW"/>
</dbReference>
<evidence type="ECO:0000256" key="10">
    <source>
        <dbReference type="ARBA" id="ARBA00049244"/>
    </source>
</evidence>
<comment type="function">
    <text evidence="9">DNA polymerase III is a complex, multichain enzyme responsible for most of the replicative synthesis in bacteria. This DNA polymerase also exhibits 3' to 5' exonuclease activity. The alpha chain is the DNA polymerase.</text>
</comment>
<evidence type="ECO:0000259" key="11">
    <source>
        <dbReference type="SMART" id="SM00481"/>
    </source>
</evidence>
<name>G9QQF5_9BACI</name>
<dbReference type="HOGENOM" id="CLU_001600_0_1_9"/>
<protein>
    <recommendedName>
        <fullName evidence="4">DNA polymerase III subunit alpha</fullName>
        <ecNumber evidence="3">2.7.7.7</ecNumber>
    </recommendedName>
</protein>